<dbReference type="PANTHER" id="PTHR13132:SF29">
    <property type="entry name" value="ALPHA-(1,6)-FUCOSYLTRANSFERASE"/>
    <property type="match status" value="1"/>
</dbReference>
<dbReference type="PANTHER" id="PTHR13132">
    <property type="entry name" value="ALPHA- 1,6 -FUCOSYLTRANSFERASE"/>
    <property type="match status" value="1"/>
</dbReference>
<gene>
    <name evidence="1" type="ORF">ACHAWO_012656</name>
</gene>
<organism evidence="1 2">
    <name type="scientific">Cyclotella atomus</name>
    <dbReference type="NCBI Taxonomy" id="382360"/>
    <lineage>
        <taxon>Eukaryota</taxon>
        <taxon>Sar</taxon>
        <taxon>Stramenopiles</taxon>
        <taxon>Ochrophyta</taxon>
        <taxon>Bacillariophyta</taxon>
        <taxon>Coscinodiscophyceae</taxon>
        <taxon>Thalassiosirophycidae</taxon>
        <taxon>Stephanodiscales</taxon>
        <taxon>Stephanodiscaceae</taxon>
        <taxon>Cyclotella</taxon>
    </lineage>
</organism>
<sequence length="439" mass="48932">MNISGHTTIFLALLVLFQILFLYLNASHVVRLTPSSSWKQQLDNSLQSKDNNAAVNKYSHINSFWWPSPSSSGGFLSAIHRAQHSSDCSSPSTKYLVLRSLKNNDGDNRGLSAWASVTMHHFLHAFSDGDDASSSGRRRILVADEELWPMARGCKHGTSEMRECYFVPFSNCNLSHVDSINDSEHSVALKDAKQEYDRGIRTVYTSNTAKYARMTKDTYGWTGLQGKDYPKISLVAAFLAYYLQPQPWLRQEIDARLHRSLPPDLDPDRTIGVPIRRSDKCHGHSIEGSAKGELDCPSLNSYLKEVQRFMEFDPNINSVIITSEDSSAASEFVSLVQQHLPQLRIVTNKDDVQQGTGSASKLESYKTNVENEKVVASALTSLHMHLRARYFVITTKSSWTSTIAILARVYGFAADVIVVDIGPTTHAFSYLAKFGGNGQ</sequence>
<evidence type="ECO:0008006" key="3">
    <source>
        <dbReference type="Google" id="ProtNLM"/>
    </source>
</evidence>
<evidence type="ECO:0000313" key="2">
    <source>
        <dbReference type="Proteomes" id="UP001530400"/>
    </source>
</evidence>
<comment type="caution">
    <text evidence="1">The sequence shown here is derived from an EMBL/GenBank/DDBJ whole genome shotgun (WGS) entry which is preliminary data.</text>
</comment>
<reference evidence="1 2" key="1">
    <citation type="submission" date="2024-10" db="EMBL/GenBank/DDBJ databases">
        <title>Updated reference genomes for cyclostephanoid diatoms.</title>
        <authorList>
            <person name="Roberts W.R."/>
            <person name="Alverson A.J."/>
        </authorList>
    </citation>
    <scope>NUCLEOTIDE SEQUENCE [LARGE SCALE GENOMIC DNA]</scope>
    <source>
        <strain evidence="1 2">AJA010-31</strain>
    </source>
</reference>
<keyword evidence="2" id="KW-1185">Reference proteome</keyword>
<proteinExistence type="predicted"/>
<dbReference type="AlphaFoldDB" id="A0ABD3PMW8"/>
<dbReference type="EMBL" id="JALLPJ020000538">
    <property type="protein sequence ID" value="KAL3789123.1"/>
    <property type="molecule type" value="Genomic_DNA"/>
</dbReference>
<accession>A0ABD3PMW8</accession>
<dbReference type="Gene3D" id="3.40.50.11350">
    <property type="match status" value="1"/>
</dbReference>
<protein>
    <recommendedName>
        <fullName evidence="3">Fucosyltransferase</fullName>
    </recommendedName>
</protein>
<evidence type="ECO:0000313" key="1">
    <source>
        <dbReference type="EMBL" id="KAL3789123.1"/>
    </source>
</evidence>
<dbReference type="Proteomes" id="UP001530400">
    <property type="component" value="Unassembled WGS sequence"/>
</dbReference>
<name>A0ABD3PMW8_9STRA</name>